<dbReference type="GO" id="GO:0006355">
    <property type="term" value="P:regulation of DNA-templated transcription"/>
    <property type="evidence" value="ECO:0007669"/>
    <property type="project" value="InterPro"/>
</dbReference>
<keyword evidence="1 3" id="KW-0238">DNA-binding</keyword>
<dbReference type="AlphaFoldDB" id="I2E2B5"/>
<keyword evidence="4" id="KW-0614">Plasmid</keyword>
<sequence length="236" mass="26822">MHTKLILIVEDNEEVRCSLERHLSEHGFRTISASDGFKGFKRFQTEKPDLVVLDHGPPRVDGYQLLAKIRHFGDTPVIMATTWNSHEDELKCRHLGADDYLPKPIHNAVLTERVKSLLKPREDRYANRPVHFGKLTIDQDEYTAFVDDPLGAIELKLTNSELKLLAHMARCPGQVFERADLIYACFPDSNMLLRTIDSHVSNLKRKLAGAGVDGYLETVRGVGYRMRNLNTNPMDA</sequence>
<dbReference type="SUPFAM" id="SSF52172">
    <property type="entry name" value="CheY-like"/>
    <property type="match status" value="1"/>
</dbReference>
<dbReference type="GO" id="GO:0000976">
    <property type="term" value="F:transcription cis-regulatory region binding"/>
    <property type="evidence" value="ECO:0007669"/>
    <property type="project" value="TreeGrafter"/>
</dbReference>
<dbReference type="Gene3D" id="1.10.10.10">
    <property type="entry name" value="Winged helix-like DNA-binding domain superfamily/Winged helix DNA-binding domain"/>
    <property type="match status" value="1"/>
</dbReference>
<geneLocation type="plasmid" evidence="4">
    <name>pHRC017</name>
</geneLocation>
<dbReference type="SMART" id="SM00862">
    <property type="entry name" value="Trans_reg_C"/>
    <property type="match status" value="1"/>
</dbReference>
<dbReference type="SUPFAM" id="SSF46894">
    <property type="entry name" value="C-terminal effector domain of the bipartite response regulators"/>
    <property type="match status" value="1"/>
</dbReference>
<feature type="DNA-binding region" description="OmpR/PhoB-type" evidence="3">
    <location>
        <begin position="127"/>
        <end position="228"/>
    </location>
</feature>
<reference evidence="4" key="1">
    <citation type="journal article" date="2012" name="Mol. Plant Microbe Interact.">
        <title>Rhizobial plasmids that cause impaired symbiotic nitrogen fixation and enhanced host invasion.</title>
        <authorList>
            <person name="Crook M.B."/>
            <person name="Lindsay D.P."/>
            <person name="Biggs M.B."/>
            <person name="Bentley J.S."/>
            <person name="Price J.C."/>
            <person name="Clement S.C."/>
            <person name="Clement M.J."/>
            <person name="Long S.R."/>
            <person name="Griffitts J.S."/>
        </authorList>
    </citation>
    <scope>NUCLEOTIDE SEQUENCE</scope>
    <source>
        <strain evidence="4">C017</strain>
        <plasmid evidence="4">pHRC017</plasmid>
    </source>
</reference>
<dbReference type="CDD" id="cd17574">
    <property type="entry name" value="REC_OmpR"/>
    <property type="match status" value="1"/>
</dbReference>
<dbReference type="Pfam" id="PF00072">
    <property type="entry name" value="Response_reg"/>
    <property type="match status" value="1"/>
</dbReference>
<protein>
    <submittedName>
        <fullName evidence="4">DNA-binding two-component response regulator</fullName>
    </submittedName>
</protein>
<dbReference type="PANTHER" id="PTHR48111">
    <property type="entry name" value="REGULATOR OF RPOS"/>
    <property type="match status" value="1"/>
</dbReference>
<accession>I2E2B5</accession>
<dbReference type="InterPro" id="IPR036388">
    <property type="entry name" value="WH-like_DNA-bd_sf"/>
</dbReference>
<dbReference type="InterPro" id="IPR039420">
    <property type="entry name" value="WalR-like"/>
</dbReference>
<evidence type="ECO:0000313" key="4">
    <source>
        <dbReference type="EMBL" id="AFJ91633.1"/>
    </source>
</evidence>
<evidence type="ECO:0000256" key="3">
    <source>
        <dbReference type="PROSITE-ProRule" id="PRU01091"/>
    </source>
</evidence>
<dbReference type="PROSITE" id="PS50110">
    <property type="entry name" value="RESPONSE_REGULATORY"/>
    <property type="match status" value="1"/>
</dbReference>
<evidence type="ECO:0000256" key="1">
    <source>
        <dbReference type="ARBA" id="ARBA00023125"/>
    </source>
</evidence>
<feature type="modified residue" description="4-aspartylphosphate" evidence="2">
    <location>
        <position position="54"/>
    </location>
</feature>
<evidence type="ECO:0000256" key="2">
    <source>
        <dbReference type="PROSITE-ProRule" id="PRU00169"/>
    </source>
</evidence>
<dbReference type="Gene3D" id="3.40.50.2300">
    <property type="match status" value="1"/>
</dbReference>
<dbReference type="InterPro" id="IPR016032">
    <property type="entry name" value="Sig_transdc_resp-reg_C-effctor"/>
</dbReference>
<name>I2E2B5_RHIML</name>
<dbReference type="RefSeq" id="WP_015061547.1">
    <property type="nucleotide sequence ID" value="NC_019313.1"/>
</dbReference>
<dbReference type="GO" id="GO:0005829">
    <property type="term" value="C:cytosol"/>
    <property type="evidence" value="ECO:0007669"/>
    <property type="project" value="TreeGrafter"/>
</dbReference>
<dbReference type="InterPro" id="IPR011006">
    <property type="entry name" value="CheY-like_superfamily"/>
</dbReference>
<proteinExistence type="predicted"/>
<dbReference type="SMART" id="SM00448">
    <property type="entry name" value="REC"/>
    <property type="match status" value="1"/>
</dbReference>
<gene>
    <name evidence="4" type="ORF">pHRC017_0638</name>
</gene>
<dbReference type="EMBL" id="JQ665880">
    <property type="protein sequence ID" value="AFJ91633.1"/>
    <property type="molecule type" value="Genomic_DNA"/>
</dbReference>
<dbReference type="InterPro" id="IPR001867">
    <property type="entry name" value="OmpR/PhoB-type_DNA-bd"/>
</dbReference>
<dbReference type="InterPro" id="IPR001789">
    <property type="entry name" value="Sig_transdc_resp-reg_receiver"/>
</dbReference>
<dbReference type="PROSITE" id="PS51755">
    <property type="entry name" value="OMPR_PHOB"/>
    <property type="match status" value="1"/>
</dbReference>
<dbReference type="Pfam" id="PF00486">
    <property type="entry name" value="Trans_reg_C"/>
    <property type="match status" value="1"/>
</dbReference>
<keyword evidence="2" id="KW-0597">Phosphoprotein</keyword>
<organism evidence="4">
    <name type="scientific">Rhizobium meliloti</name>
    <name type="common">Ensifer meliloti</name>
    <name type="synonym">Sinorhizobium meliloti</name>
    <dbReference type="NCBI Taxonomy" id="382"/>
    <lineage>
        <taxon>Bacteria</taxon>
        <taxon>Pseudomonadati</taxon>
        <taxon>Pseudomonadota</taxon>
        <taxon>Alphaproteobacteria</taxon>
        <taxon>Hyphomicrobiales</taxon>
        <taxon>Rhizobiaceae</taxon>
        <taxon>Sinorhizobium/Ensifer group</taxon>
        <taxon>Sinorhizobium</taxon>
    </lineage>
</organism>
<dbReference type="GO" id="GO:0000156">
    <property type="term" value="F:phosphorelay response regulator activity"/>
    <property type="evidence" value="ECO:0007669"/>
    <property type="project" value="TreeGrafter"/>
</dbReference>
<dbReference type="GO" id="GO:0032993">
    <property type="term" value="C:protein-DNA complex"/>
    <property type="evidence" value="ECO:0007669"/>
    <property type="project" value="TreeGrafter"/>
</dbReference>
<dbReference type="CDD" id="cd00383">
    <property type="entry name" value="trans_reg_C"/>
    <property type="match status" value="1"/>
</dbReference>
<dbReference type="PANTHER" id="PTHR48111:SF59">
    <property type="entry name" value="TRANSCRIPTIONAL REGULATORY PROTEIN BAER"/>
    <property type="match status" value="1"/>
</dbReference>